<evidence type="ECO:0000313" key="1">
    <source>
        <dbReference type="EMBL" id="QGG50203.1"/>
    </source>
</evidence>
<name>A0ABX6D9B0_9BACI</name>
<reference evidence="1 2" key="1">
    <citation type="submission" date="2019-11" db="EMBL/GenBank/DDBJ databases">
        <title>Whole Genome Sequencing and Comparative Genomic Analyses of Lysinibacillus pakistanensis LZH-9, a Halotolerant Strain with Excellent COD Removal Capability.</title>
        <authorList>
            <person name="Zhou H."/>
        </authorList>
    </citation>
    <scope>NUCLEOTIDE SEQUENCE [LARGE SCALE GENOMIC DNA]</scope>
    <source>
        <strain evidence="1 2">LZH-9</strain>
    </source>
</reference>
<proteinExistence type="predicted"/>
<accession>A0ABX6D9B0</accession>
<dbReference type="Proteomes" id="UP000373269">
    <property type="component" value="Chromosome"/>
</dbReference>
<dbReference type="EMBL" id="CP045835">
    <property type="protein sequence ID" value="QGG50203.1"/>
    <property type="molecule type" value="Genomic_DNA"/>
</dbReference>
<organism evidence="1 2">
    <name type="scientific">Lysinibacillus pakistanensis</name>
    <dbReference type="NCBI Taxonomy" id="759811"/>
    <lineage>
        <taxon>Bacteria</taxon>
        <taxon>Bacillati</taxon>
        <taxon>Bacillota</taxon>
        <taxon>Bacilli</taxon>
        <taxon>Bacillales</taxon>
        <taxon>Bacillaceae</taxon>
        <taxon>Lysinibacillus</taxon>
    </lineage>
</organism>
<keyword evidence="2" id="KW-1185">Reference proteome</keyword>
<gene>
    <name evidence="1" type="ORF">GDS87_04275</name>
</gene>
<protein>
    <submittedName>
        <fullName evidence="1">Uncharacterized protein</fullName>
    </submittedName>
</protein>
<sequence length="59" mass="6519">MIMNAVHTLLSKTNNGEIDLQQLQAAGNLSVSELNILQEVVQNTDKADVIQKSSTWLPR</sequence>
<evidence type="ECO:0000313" key="2">
    <source>
        <dbReference type="Proteomes" id="UP000373269"/>
    </source>
</evidence>
<dbReference type="RefSeq" id="WP_054770779.1">
    <property type="nucleotide sequence ID" value="NZ_CP045835.1"/>
</dbReference>